<gene>
    <name evidence="2" type="ORF">FTO68_05600</name>
</gene>
<dbReference type="NCBIfam" id="TIGR01549">
    <property type="entry name" value="HAD-SF-IA-v1"/>
    <property type="match status" value="1"/>
</dbReference>
<dbReference type="InterPro" id="IPR006439">
    <property type="entry name" value="HAD-SF_hydro_IA"/>
</dbReference>
<dbReference type="InterPro" id="IPR036412">
    <property type="entry name" value="HAD-like_sf"/>
</dbReference>
<dbReference type="Gene3D" id="3.40.50.1000">
    <property type="entry name" value="HAD superfamily/HAD-like"/>
    <property type="match status" value="1"/>
</dbReference>
<evidence type="ECO:0000313" key="3">
    <source>
        <dbReference type="Proteomes" id="UP001524383"/>
    </source>
</evidence>
<reference evidence="2 3" key="1">
    <citation type="submission" date="2019-08" db="EMBL/GenBank/DDBJ databases">
        <authorList>
            <person name="Chen S.-C."/>
            <person name="Lai M.-C."/>
            <person name="You Y.-T."/>
        </authorList>
    </citation>
    <scope>NUCLEOTIDE SEQUENCE [LARGE SCALE GENOMIC DNA]</scope>
    <source>
        <strain evidence="2 3">P2F9704a</strain>
    </source>
</reference>
<dbReference type="Pfam" id="PF00702">
    <property type="entry name" value="Hydrolase"/>
    <property type="match status" value="1"/>
</dbReference>
<dbReference type="PRINTS" id="PR00413">
    <property type="entry name" value="HADHALOGNASE"/>
</dbReference>
<dbReference type="SFLD" id="SFLDG01129">
    <property type="entry name" value="C1.5:_HAD__Beta-PGM__Phosphata"/>
    <property type="match status" value="1"/>
</dbReference>
<organism evidence="2 3">
    <name type="scientific">Methanocalculus taiwanensis</name>
    <dbReference type="NCBI Taxonomy" id="106207"/>
    <lineage>
        <taxon>Archaea</taxon>
        <taxon>Methanobacteriati</taxon>
        <taxon>Methanobacteriota</taxon>
        <taxon>Stenosarchaea group</taxon>
        <taxon>Methanomicrobia</taxon>
        <taxon>Methanomicrobiales</taxon>
        <taxon>Methanocalculaceae</taxon>
        <taxon>Methanocalculus</taxon>
    </lineage>
</organism>
<keyword evidence="2" id="KW-0378">Hydrolase</keyword>
<name>A0ABD4TIB3_9EURY</name>
<dbReference type="InterPro" id="IPR050155">
    <property type="entry name" value="HAD-like_hydrolase_sf"/>
</dbReference>
<comment type="similarity">
    <text evidence="1">Belongs to the HAD-like hydrolase superfamily.</text>
</comment>
<dbReference type="Proteomes" id="UP001524383">
    <property type="component" value="Unassembled WGS sequence"/>
</dbReference>
<comment type="caution">
    <text evidence="2">The sequence shown here is derived from an EMBL/GenBank/DDBJ whole genome shotgun (WGS) entry which is preliminary data.</text>
</comment>
<accession>A0ABD4TIB3</accession>
<dbReference type="PANTHER" id="PTHR43434">
    <property type="entry name" value="PHOSPHOGLYCOLATE PHOSPHATASE"/>
    <property type="match status" value="1"/>
</dbReference>
<protein>
    <submittedName>
        <fullName evidence="2">HAD family hydrolase</fullName>
    </submittedName>
</protein>
<keyword evidence="3" id="KW-1185">Reference proteome</keyword>
<sequence length="254" mass="27946">MDVVHLLINNKDVHDIQLAIFDKDGTIIELHHYWGQMVSLRANYIAEQLGLTNVEKTAVMYAMGFDKTAKRLRSQGPVGLKPREVVLMAAVEYLESIGHPNTYNLCSDAFDSIDQISSAILYELIKPIDGVLGLLHHLHEKGCKIAIATTDRTERARLAMDYLGCSPFIDCIIGADLVKMPKPNPETIEKILNETGCISTRTIMVGDALTDVAMGIQAKCQASIGVLTGLTSEKELLEITPYVINSVSAIHIKE</sequence>
<evidence type="ECO:0000256" key="1">
    <source>
        <dbReference type="ARBA" id="ARBA00007958"/>
    </source>
</evidence>
<proteinExistence type="inferred from homology"/>
<dbReference type="EMBL" id="VOTZ01000009">
    <property type="protein sequence ID" value="MCQ1538461.1"/>
    <property type="molecule type" value="Genomic_DNA"/>
</dbReference>
<dbReference type="SUPFAM" id="SSF56784">
    <property type="entry name" value="HAD-like"/>
    <property type="match status" value="1"/>
</dbReference>
<dbReference type="AlphaFoldDB" id="A0ABD4TIB3"/>
<dbReference type="InterPro" id="IPR023214">
    <property type="entry name" value="HAD_sf"/>
</dbReference>
<dbReference type="RefSeq" id="WP_255332402.1">
    <property type="nucleotide sequence ID" value="NZ_VOTZ01000009.1"/>
</dbReference>
<dbReference type="SFLD" id="SFLDS00003">
    <property type="entry name" value="Haloacid_Dehalogenase"/>
    <property type="match status" value="1"/>
</dbReference>
<dbReference type="GO" id="GO:0016787">
    <property type="term" value="F:hydrolase activity"/>
    <property type="evidence" value="ECO:0007669"/>
    <property type="project" value="UniProtKB-KW"/>
</dbReference>
<evidence type="ECO:0000313" key="2">
    <source>
        <dbReference type="EMBL" id="MCQ1538461.1"/>
    </source>
</evidence>
<dbReference type="PANTHER" id="PTHR43434:SF22">
    <property type="entry name" value="PHOSPHOGLYCOLATE PHOSPHATASE"/>
    <property type="match status" value="1"/>
</dbReference>